<dbReference type="Pfam" id="PF00005">
    <property type="entry name" value="ABC_tran"/>
    <property type="match status" value="1"/>
</dbReference>
<keyword evidence="6 13" id="KW-0067">ATP-binding</keyword>
<evidence type="ECO:0000256" key="5">
    <source>
        <dbReference type="ARBA" id="ARBA00022741"/>
    </source>
</evidence>
<dbReference type="InterPro" id="IPR039421">
    <property type="entry name" value="Type_1_exporter"/>
</dbReference>
<comment type="subcellular location">
    <subcellularLocation>
        <location evidence="1">Cell membrane</location>
        <topology evidence="1">Multi-pass membrane protein</topology>
    </subcellularLocation>
</comment>
<keyword evidence="8 10" id="KW-0472">Membrane</keyword>
<evidence type="ECO:0000256" key="10">
    <source>
        <dbReference type="SAM" id="Phobius"/>
    </source>
</evidence>
<protein>
    <submittedName>
        <fullName evidence="13">ABC transporter ATP-binding protein/permease</fullName>
    </submittedName>
</protein>
<evidence type="ECO:0000256" key="4">
    <source>
        <dbReference type="ARBA" id="ARBA00022692"/>
    </source>
</evidence>
<dbReference type="InterPro" id="IPR017871">
    <property type="entry name" value="ABC_transporter-like_CS"/>
</dbReference>
<keyword evidence="2" id="KW-0813">Transport</keyword>
<feature type="transmembrane region" description="Helical" evidence="10">
    <location>
        <begin position="302"/>
        <end position="322"/>
    </location>
</feature>
<sequence length="623" mass="68755">MRNHSVAPPEAAANQATRNDWGTIKTLVPYLWTYKWRVLIALACLIGAKMANVGVPLLLKSLVDRMTVTASHPQALLILPLGLLVAYGALRLSTTLFTELREFVFARVTQRAVRTIALKVFRHLHSLSLRFHLNRQTGGMTRDIERGTRGISSLVSYTLFSILPTLVEITLVIGYLALHYDIWFSVITACALVTYIIFTITVTEWRTHFRRTMNDLDSKASTKAIDSLINYETVKYFGNEDYEAQRYDDGLQRFESAAVKSQTSLSALNAGQSLIIAVAVTLILWRATQGVIDDKMTLGDLVLVNAFMIQLYIPLSFLGVLYREIKQSLADMERLFLLLDQNREVADTAKAVELVATGAEVRFAQVDFSYDPNRQILFDVDFTIAAGTTTAVVGHSGSGKSTLARLLFRFYDVNSGAITIDGKDLRDVSQASLRHAIGIVPQDTVLFNDTIEYNIAYGRTGASKEEVIAAARAAYIHDFIETLPEGYATMVGERGLKLSGGEKQRVAIARAVLKNPAILIFDEATSALDSKAEQAIQAQLKEIARNRTTLVIAHRLSTIADAAQILVLDHGRVVERGTHVSLLADDGVYAQMWQRQQVRQDEGGADGADVSASAPQNTVEVRA</sequence>
<dbReference type="PROSITE" id="PS00211">
    <property type="entry name" value="ABC_TRANSPORTER_1"/>
    <property type="match status" value="1"/>
</dbReference>
<proteinExistence type="predicted"/>
<dbReference type="SUPFAM" id="SSF52540">
    <property type="entry name" value="P-loop containing nucleoside triphosphate hydrolases"/>
    <property type="match status" value="1"/>
</dbReference>
<comment type="caution">
    <text evidence="13">The sequence shown here is derived from an EMBL/GenBank/DDBJ whole genome shotgun (WGS) entry which is preliminary data.</text>
</comment>
<dbReference type="EMBL" id="BAAAZE010000003">
    <property type="protein sequence ID" value="GAA4014142.1"/>
    <property type="molecule type" value="Genomic_DNA"/>
</dbReference>
<feature type="transmembrane region" description="Helical" evidence="10">
    <location>
        <begin position="267"/>
        <end position="287"/>
    </location>
</feature>
<dbReference type="PROSITE" id="PS50893">
    <property type="entry name" value="ABC_TRANSPORTER_2"/>
    <property type="match status" value="1"/>
</dbReference>
<evidence type="ECO:0000313" key="14">
    <source>
        <dbReference type="Proteomes" id="UP001501353"/>
    </source>
</evidence>
<evidence type="ECO:0000256" key="3">
    <source>
        <dbReference type="ARBA" id="ARBA00022475"/>
    </source>
</evidence>
<feature type="transmembrane region" description="Helical" evidence="10">
    <location>
        <begin position="75"/>
        <end position="92"/>
    </location>
</feature>
<evidence type="ECO:0000256" key="8">
    <source>
        <dbReference type="ARBA" id="ARBA00023136"/>
    </source>
</evidence>
<gene>
    <name evidence="13" type="ORF">GCM10022212_05580</name>
</gene>
<dbReference type="PROSITE" id="PS50929">
    <property type="entry name" value="ABC_TM1F"/>
    <property type="match status" value="1"/>
</dbReference>
<keyword evidence="4 10" id="KW-0812">Transmembrane</keyword>
<feature type="region of interest" description="Disordered" evidence="9">
    <location>
        <begin position="600"/>
        <end position="623"/>
    </location>
</feature>
<dbReference type="SMART" id="SM00382">
    <property type="entry name" value="AAA"/>
    <property type="match status" value="1"/>
</dbReference>
<accession>A0ABP7SNB7</accession>
<evidence type="ECO:0000259" key="11">
    <source>
        <dbReference type="PROSITE" id="PS50893"/>
    </source>
</evidence>
<dbReference type="InterPro" id="IPR036640">
    <property type="entry name" value="ABC1_TM_sf"/>
</dbReference>
<evidence type="ECO:0000256" key="6">
    <source>
        <dbReference type="ARBA" id="ARBA00022840"/>
    </source>
</evidence>
<evidence type="ECO:0000256" key="2">
    <source>
        <dbReference type="ARBA" id="ARBA00022448"/>
    </source>
</evidence>
<dbReference type="SUPFAM" id="SSF90123">
    <property type="entry name" value="ABC transporter transmembrane region"/>
    <property type="match status" value="1"/>
</dbReference>
<dbReference type="CDD" id="cd18582">
    <property type="entry name" value="ABC_6TM_ATM1_ABCB7"/>
    <property type="match status" value="1"/>
</dbReference>
<evidence type="ECO:0000256" key="9">
    <source>
        <dbReference type="SAM" id="MobiDB-lite"/>
    </source>
</evidence>
<feature type="domain" description="ABC transporter" evidence="11">
    <location>
        <begin position="361"/>
        <end position="595"/>
    </location>
</feature>
<dbReference type="GO" id="GO:0005524">
    <property type="term" value="F:ATP binding"/>
    <property type="evidence" value="ECO:0007669"/>
    <property type="project" value="UniProtKB-KW"/>
</dbReference>
<feature type="domain" description="ABC transmembrane type-1" evidence="12">
    <location>
        <begin position="39"/>
        <end position="327"/>
    </location>
</feature>
<evidence type="ECO:0000256" key="7">
    <source>
        <dbReference type="ARBA" id="ARBA00022989"/>
    </source>
</evidence>
<evidence type="ECO:0000256" key="1">
    <source>
        <dbReference type="ARBA" id="ARBA00004651"/>
    </source>
</evidence>
<dbReference type="Proteomes" id="UP001501353">
    <property type="component" value="Unassembled WGS sequence"/>
</dbReference>
<organism evidence="13 14">
    <name type="scientific">Actimicrobium antarcticum</name>
    <dbReference type="NCBI Taxonomy" id="1051899"/>
    <lineage>
        <taxon>Bacteria</taxon>
        <taxon>Pseudomonadati</taxon>
        <taxon>Pseudomonadota</taxon>
        <taxon>Betaproteobacteria</taxon>
        <taxon>Burkholderiales</taxon>
        <taxon>Oxalobacteraceae</taxon>
        <taxon>Actimicrobium</taxon>
    </lineage>
</organism>
<reference evidence="14" key="1">
    <citation type="journal article" date="2019" name="Int. J. Syst. Evol. Microbiol.">
        <title>The Global Catalogue of Microorganisms (GCM) 10K type strain sequencing project: providing services to taxonomists for standard genome sequencing and annotation.</title>
        <authorList>
            <consortium name="The Broad Institute Genomics Platform"/>
            <consortium name="The Broad Institute Genome Sequencing Center for Infectious Disease"/>
            <person name="Wu L."/>
            <person name="Ma J."/>
        </authorList>
    </citation>
    <scope>NUCLEOTIDE SEQUENCE [LARGE SCALE GENOMIC DNA]</scope>
    <source>
        <strain evidence="14">JCM 16673</strain>
    </source>
</reference>
<dbReference type="InterPro" id="IPR011527">
    <property type="entry name" value="ABC1_TM_dom"/>
</dbReference>
<dbReference type="Gene3D" id="3.40.50.300">
    <property type="entry name" value="P-loop containing nucleotide triphosphate hydrolases"/>
    <property type="match status" value="1"/>
</dbReference>
<dbReference type="CDD" id="cd03253">
    <property type="entry name" value="ABCC_ATM1_transporter"/>
    <property type="match status" value="1"/>
</dbReference>
<name>A0ABP7SNB7_9BURK</name>
<dbReference type="PANTHER" id="PTHR24221">
    <property type="entry name" value="ATP-BINDING CASSETTE SUB-FAMILY B"/>
    <property type="match status" value="1"/>
</dbReference>
<dbReference type="Gene3D" id="1.20.1560.10">
    <property type="entry name" value="ABC transporter type 1, transmembrane domain"/>
    <property type="match status" value="1"/>
</dbReference>
<dbReference type="PANTHER" id="PTHR24221:SF402">
    <property type="entry name" value="IRON-SULFUR CLUSTERS TRANSPORTER ABCB7, MITOCHONDRIAL"/>
    <property type="match status" value="1"/>
</dbReference>
<feature type="transmembrane region" description="Helical" evidence="10">
    <location>
        <begin position="154"/>
        <end position="176"/>
    </location>
</feature>
<keyword evidence="5" id="KW-0547">Nucleotide-binding</keyword>
<dbReference type="Pfam" id="PF00664">
    <property type="entry name" value="ABC_membrane"/>
    <property type="match status" value="1"/>
</dbReference>
<keyword evidence="7 10" id="KW-1133">Transmembrane helix</keyword>
<keyword evidence="3" id="KW-1003">Cell membrane</keyword>
<evidence type="ECO:0000259" key="12">
    <source>
        <dbReference type="PROSITE" id="PS50929"/>
    </source>
</evidence>
<dbReference type="InterPro" id="IPR003593">
    <property type="entry name" value="AAA+_ATPase"/>
</dbReference>
<keyword evidence="14" id="KW-1185">Reference proteome</keyword>
<dbReference type="InterPro" id="IPR003439">
    <property type="entry name" value="ABC_transporter-like_ATP-bd"/>
</dbReference>
<feature type="transmembrane region" description="Helical" evidence="10">
    <location>
        <begin position="38"/>
        <end position="63"/>
    </location>
</feature>
<feature type="transmembrane region" description="Helical" evidence="10">
    <location>
        <begin position="182"/>
        <end position="203"/>
    </location>
</feature>
<dbReference type="RefSeq" id="WP_344761696.1">
    <property type="nucleotide sequence ID" value="NZ_BAAAZE010000003.1"/>
</dbReference>
<dbReference type="InterPro" id="IPR027417">
    <property type="entry name" value="P-loop_NTPase"/>
</dbReference>
<evidence type="ECO:0000313" key="13">
    <source>
        <dbReference type="EMBL" id="GAA4014142.1"/>
    </source>
</evidence>